<dbReference type="PANTHER" id="PTHR31126:SF1">
    <property type="entry name" value="TYROSINE SPECIFIC PROTEIN PHOSPHATASES DOMAIN-CONTAINING PROTEIN"/>
    <property type="match status" value="1"/>
</dbReference>
<dbReference type="InterPro" id="IPR026893">
    <property type="entry name" value="Tyr/Ser_Pase_IphP-type"/>
</dbReference>
<proteinExistence type="predicted"/>
<organism evidence="2 3">
    <name type="scientific">Neoarthrinium moseri</name>
    <dbReference type="NCBI Taxonomy" id="1658444"/>
    <lineage>
        <taxon>Eukaryota</taxon>
        <taxon>Fungi</taxon>
        <taxon>Dikarya</taxon>
        <taxon>Ascomycota</taxon>
        <taxon>Pezizomycotina</taxon>
        <taxon>Sordariomycetes</taxon>
        <taxon>Xylariomycetidae</taxon>
        <taxon>Amphisphaeriales</taxon>
        <taxon>Apiosporaceae</taxon>
        <taxon>Neoarthrinium</taxon>
    </lineage>
</organism>
<dbReference type="PROSITE" id="PS00383">
    <property type="entry name" value="TYR_PHOSPHATASE_1"/>
    <property type="match status" value="1"/>
</dbReference>
<dbReference type="GO" id="GO:0004721">
    <property type="term" value="F:phosphoprotein phosphatase activity"/>
    <property type="evidence" value="ECO:0007669"/>
    <property type="project" value="InterPro"/>
</dbReference>
<dbReference type="PROSITE" id="PS50056">
    <property type="entry name" value="TYR_PHOSPHATASE_2"/>
    <property type="match status" value="1"/>
</dbReference>
<reference evidence="2" key="1">
    <citation type="submission" date="2021-03" db="EMBL/GenBank/DDBJ databases">
        <title>Revisited historic fungal species revealed as producer of novel bioactive compounds through whole genome sequencing and comparative genomics.</title>
        <authorList>
            <person name="Vignolle G.A."/>
            <person name="Hochenegger N."/>
            <person name="Mach R.L."/>
            <person name="Mach-Aigner A.R."/>
            <person name="Javad Rahimi M."/>
            <person name="Salim K.A."/>
            <person name="Chan C.M."/>
            <person name="Lim L.B.L."/>
            <person name="Cai F."/>
            <person name="Druzhinina I.S."/>
            <person name="U'Ren J.M."/>
            <person name="Derntl C."/>
        </authorList>
    </citation>
    <scope>NUCLEOTIDE SEQUENCE</scope>
    <source>
        <strain evidence="2">TUCIM 5799</strain>
    </source>
</reference>
<feature type="domain" description="Tyrosine specific protein phosphatases" evidence="1">
    <location>
        <begin position="145"/>
        <end position="187"/>
    </location>
</feature>
<dbReference type="Gene3D" id="3.90.190.10">
    <property type="entry name" value="Protein tyrosine phosphatase superfamily"/>
    <property type="match status" value="1"/>
</dbReference>
<evidence type="ECO:0000313" key="2">
    <source>
        <dbReference type="EMBL" id="KAI1865169.1"/>
    </source>
</evidence>
<comment type="caution">
    <text evidence="2">The sequence shown here is derived from an EMBL/GenBank/DDBJ whole genome shotgun (WGS) entry which is preliminary data.</text>
</comment>
<dbReference type="InterPro" id="IPR016130">
    <property type="entry name" value="Tyr_Pase_AS"/>
</dbReference>
<dbReference type="Proteomes" id="UP000829685">
    <property type="component" value="Unassembled WGS sequence"/>
</dbReference>
<keyword evidence="3" id="KW-1185">Reference proteome</keyword>
<accession>A0A9P9WIH1</accession>
<dbReference type="AlphaFoldDB" id="A0A9P9WIH1"/>
<name>A0A9P9WIH1_9PEZI</name>
<dbReference type="SUPFAM" id="SSF52799">
    <property type="entry name" value="(Phosphotyrosine protein) phosphatases II"/>
    <property type="match status" value="1"/>
</dbReference>
<dbReference type="PANTHER" id="PTHR31126">
    <property type="entry name" value="TYROSINE-PROTEIN PHOSPHATASE"/>
    <property type="match status" value="1"/>
</dbReference>
<sequence length="319" mass="34886">MADPNLPSPPFVYVQGLPNFRDIGGYPVASQPGKIVRHGVVFRSSEPSKVTDDGVAQLQALSIADVYDLRSRQEIERDAAQGHGRQAKEWAGARRIFAPVFLDEDYSPEAIALRFKNYADESSKGFVQAYQDILKSASSQENEAQPYRSILKHLATPSSGSGSAPAPILLHCTAGKDRTGVICALILSLCGVDDDVVAHEYSLTELGLKSRHAEFTRHLIKEPALKGNPAGARRMVGSRKENMTGTLNKIREIWGSVEQCVIDLNLLDEAGIEQLRRNLIIEEAEARGTNDWQSHAKLVVKAQVEADAEAERIAASSQM</sequence>
<dbReference type="InterPro" id="IPR029021">
    <property type="entry name" value="Prot-tyrosine_phosphatase-like"/>
</dbReference>
<evidence type="ECO:0000313" key="3">
    <source>
        <dbReference type="Proteomes" id="UP000829685"/>
    </source>
</evidence>
<dbReference type="Pfam" id="PF13350">
    <property type="entry name" value="Y_phosphatase3"/>
    <property type="match status" value="1"/>
</dbReference>
<protein>
    <recommendedName>
        <fullName evidence="1">Tyrosine specific protein phosphatases domain-containing protein</fullName>
    </recommendedName>
</protein>
<evidence type="ECO:0000259" key="1">
    <source>
        <dbReference type="PROSITE" id="PS50056"/>
    </source>
</evidence>
<dbReference type="EMBL" id="JAFIMR010000022">
    <property type="protein sequence ID" value="KAI1865169.1"/>
    <property type="molecule type" value="Genomic_DNA"/>
</dbReference>
<dbReference type="InterPro" id="IPR000387">
    <property type="entry name" value="Tyr_Pase_dom"/>
</dbReference>
<gene>
    <name evidence="2" type="ORF">JX265_008216</name>
</gene>